<protein>
    <submittedName>
        <fullName evidence="1">Uncharacterized protein</fullName>
    </submittedName>
</protein>
<evidence type="ECO:0000313" key="1">
    <source>
        <dbReference type="EMBL" id="KAJ7552242.1"/>
    </source>
</evidence>
<gene>
    <name evidence="1" type="ORF">O6H91_06G047400</name>
</gene>
<accession>A0ACC2DE43</accession>
<reference evidence="2" key="1">
    <citation type="journal article" date="2024" name="Proc. Natl. Acad. Sci. U.S.A.">
        <title>Extraordinary preservation of gene collinearity over three hundred million years revealed in homosporous lycophytes.</title>
        <authorList>
            <person name="Li C."/>
            <person name="Wickell D."/>
            <person name="Kuo L.Y."/>
            <person name="Chen X."/>
            <person name="Nie B."/>
            <person name="Liao X."/>
            <person name="Peng D."/>
            <person name="Ji J."/>
            <person name="Jenkins J."/>
            <person name="Williams M."/>
            <person name="Shu S."/>
            <person name="Plott C."/>
            <person name="Barry K."/>
            <person name="Rajasekar S."/>
            <person name="Grimwood J."/>
            <person name="Han X."/>
            <person name="Sun S."/>
            <person name="Hou Z."/>
            <person name="He W."/>
            <person name="Dai G."/>
            <person name="Sun C."/>
            <person name="Schmutz J."/>
            <person name="Leebens-Mack J.H."/>
            <person name="Li F.W."/>
            <person name="Wang L."/>
        </authorList>
    </citation>
    <scope>NUCLEOTIDE SEQUENCE [LARGE SCALE GENOMIC DNA]</scope>
    <source>
        <strain evidence="2">cv. PW_Plant_1</strain>
    </source>
</reference>
<sequence length="631" mass="69679">MERKEPSLVPEWLKGAAGGGTGGTLQFSQQSFHQDGSGSLISHGYRSSQPETAGNSRLGEYDSLPHVTMSERELYRRRPDSSVTGLSDRSSSDLGTFFHSKPSFVFGRGSFYHSNEGLDRDSHLRISDHGWNYDKDRGYRDWDKDRASAFTAVNKDKNRESTDVSALQRLSAGKTTRYDIELPLRRVQSMVASRRIDVNGDKEPATELVGALTGSINTTGRLQKADFDHVLSPRAAAASSESVLSIREAASSHFIGSTNTTMKETTTKTVEEPSFTRSLSTIKPVVESLRLEELELRQSRQLIPMKPSIPKTMVVSPREKLKPKVIRSVEMGPSIVPKGNLGSNLAVDSLGISQTSGPNAGSTFQRKPKQLFDRRAVPISSSPLNSGTDGGPTQRPKEPGAGAEDKRPSVQVQNRTDFFNTLRRKAAESGDNRSNFVRSDSVLVDKTEEPSKKNELDTSLAISKNYAGDDATKLQESRTKESEVHDNDSKTIFSDSTLETTIIARSNSHGKNVRISANGLIVDEVEFATTKSSMDLSDKVSDAATNYEEEEEAFMRSLGWEDNAEEEEALTEEEIKAFYEQHGKFLATSRTSWHKQRLKDFVMHSYIESPSSISSDLTSSETDSADELNVH</sequence>
<name>A0ACC2DE43_DIPCM</name>
<dbReference type="Proteomes" id="UP001162992">
    <property type="component" value="Chromosome 6"/>
</dbReference>
<keyword evidence="2" id="KW-1185">Reference proteome</keyword>
<evidence type="ECO:0000313" key="2">
    <source>
        <dbReference type="Proteomes" id="UP001162992"/>
    </source>
</evidence>
<organism evidence="1 2">
    <name type="scientific">Diphasiastrum complanatum</name>
    <name type="common">Issler's clubmoss</name>
    <name type="synonym">Lycopodium complanatum</name>
    <dbReference type="NCBI Taxonomy" id="34168"/>
    <lineage>
        <taxon>Eukaryota</taxon>
        <taxon>Viridiplantae</taxon>
        <taxon>Streptophyta</taxon>
        <taxon>Embryophyta</taxon>
        <taxon>Tracheophyta</taxon>
        <taxon>Lycopodiopsida</taxon>
        <taxon>Lycopodiales</taxon>
        <taxon>Lycopodiaceae</taxon>
        <taxon>Lycopodioideae</taxon>
        <taxon>Diphasiastrum</taxon>
    </lineage>
</organism>
<comment type="caution">
    <text evidence="1">The sequence shown here is derived from an EMBL/GenBank/DDBJ whole genome shotgun (WGS) entry which is preliminary data.</text>
</comment>
<proteinExistence type="predicted"/>
<dbReference type="EMBL" id="CM055097">
    <property type="protein sequence ID" value="KAJ7552242.1"/>
    <property type="molecule type" value="Genomic_DNA"/>
</dbReference>